<proteinExistence type="predicted"/>
<evidence type="ECO:0000259" key="1">
    <source>
        <dbReference type="PROSITE" id="PS50157"/>
    </source>
</evidence>
<sequence>MLTFSDVENSKNFECKNCNFVCSRKFEWVRHINTLKHTKMLTNVDKKVQNVDTKSAKSAKKCKCSCGKVFMHRQSLSLHRKKYNCESSEYNEFDIQTADLNDKELISYLMKENSEFKSMLLEQNKMMMNIVQNSNSSISNTINQTNQTNQTNSHNKTFNLQFFLNETCKDAMNISEFIENISLQLADLENMGQYGYIEGISNIIIKNLRALDVEKRPVHCSDIKREIMYVKDQDKWEKDEADKKKIKQVISAIAHKNRNLLPEYQKKYPDCMNPASKKSDEYNHLIMESLGIGNGTENTQSKIIKKIAKEVVIEKD</sequence>
<evidence type="ECO:0000313" key="2">
    <source>
        <dbReference type="EMBL" id="QHT27325.1"/>
    </source>
</evidence>
<protein>
    <recommendedName>
        <fullName evidence="1">C2H2-type domain-containing protein</fullName>
    </recommendedName>
</protein>
<name>A0A6C0EIY4_9ZZZZ</name>
<organism evidence="2">
    <name type="scientific">viral metagenome</name>
    <dbReference type="NCBI Taxonomy" id="1070528"/>
    <lineage>
        <taxon>unclassified sequences</taxon>
        <taxon>metagenomes</taxon>
        <taxon>organismal metagenomes</taxon>
    </lineage>
</organism>
<dbReference type="EMBL" id="MN739821">
    <property type="protein sequence ID" value="QHT27325.1"/>
    <property type="molecule type" value="Genomic_DNA"/>
</dbReference>
<dbReference type="InterPro" id="IPR013087">
    <property type="entry name" value="Znf_C2H2_type"/>
</dbReference>
<dbReference type="PROSITE" id="PS00028">
    <property type="entry name" value="ZINC_FINGER_C2H2_1"/>
    <property type="match status" value="1"/>
</dbReference>
<reference evidence="2" key="1">
    <citation type="journal article" date="2020" name="Nature">
        <title>Giant virus diversity and host interactions through global metagenomics.</title>
        <authorList>
            <person name="Schulz F."/>
            <person name="Roux S."/>
            <person name="Paez-Espino D."/>
            <person name="Jungbluth S."/>
            <person name="Walsh D.A."/>
            <person name="Denef V.J."/>
            <person name="McMahon K.D."/>
            <person name="Konstantinidis K.T."/>
            <person name="Eloe-Fadrosh E.A."/>
            <person name="Kyrpides N.C."/>
            <person name="Woyke T."/>
        </authorList>
    </citation>
    <scope>NUCLEOTIDE SEQUENCE</scope>
    <source>
        <strain evidence="2">GVMAG-M-3300023179-33</strain>
    </source>
</reference>
<dbReference type="AlphaFoldDB" id="A0A6C0EIY4"/>
<dbReference type="PROSITE" id="PS50157">
    <property type="entry name" value="ZINC_FINGER_C2H2_2"/>
    <property type="match status" value="1"/>
</dbReference>
<accession>A0A6C0EIY4</accession>
<feature type="domain" description="C2H2-type" evidence="1">
    <location>
        <begin position="60"/>
        <end position="88"/>
    </location>
</feature>